<keyword evidence="3" id="KW-1185">Reference proteome</keyword>
<evidence type="ECO:0000313" key="3">
    <source>
        <dbReference type="Proteomes" id="UP001138540"/>
    </source>
</evidence>
<dbReference type="RefSeq" id="WP_184153535.1">
    <property type="nucleotide sequence ID" value="NZ_JACHKA010000001.1"/>
</dbReference>
<organism evidence="2 3">
    <name type="scientific">Sphingobium lignivorans</name>
    <dbReference type="NCBI Taxonomy" id="2735886"/>
    <lineage>
        <taxon>Bacteria</taxon>
        <taxon>Pseudomonadati</taxon>
        <taxon>Pseudomonadota</taxon>
        <taxon>Alphaproteobacteria</taxon>
        <taxon>Sphingomonadales</taxon>
        <taxon>Sphingomonadaceae</taxon>
        <taxon>Sphingobium</taxon>
    </lineage>
</organism>
<dbReference type="Pfam" id="PF04536">
    <property type="entry name" value="TPM_phosphatase"/>
    <property type="match status" value="1"/>
</dbReference>
<dbReference type="InterPro" id="IPR007621">
    <property type="entry name" value="TPM_dom"/>
</dbReference>
<proteinExistence type="predicted"/>
<evidence type="ECO:0000259" key="1">
    <source>
        <dbReference type="Pfam" id="PF04536"/>
    </source>
</evidence>
<dbReference type="PANTHER" id="PTHR30373:SF2">
    <property type="entry name" value="UPF0603 PROTEIN YGCG"/>
    <property type="match status" value="1"/>
</dbReference>
<sequence>MPEASAPQASAPEASLPAPGHDLALAGRVTDAAALFSTAERDALTRDLSALEARTGHQLVVATVPTLGGRDIAGYARDLGNRWGIGRKGIDDGVVILVAPREQLVRIAVGYGMEARLTDETCQSIIEQEMIPAFAQGQMFEGVRNGVAAIAARL</sequence>
<protein>
    <recommendedName>
        <fullName evidence="1">TPM domain-containing protein</fullName>
    </recommendedName>
</protein>
<name>A0ABR6NG30_9SPHN</name>
<dbReference type="Gene3D" id="3.10.310.50">
    <property type="match status" value="1"/>
</dbReference>
<reference evidence="2 3" key="1">
    <citation type="submission" date="2020-08" db="EMBL/GenBank/DDBJ databases">
        <title>Exploring microbial biodiversity for novel pathways involved in the catabolism of aromatic compounds derived from lignin.</title>
        <authorList>
            <person name="Elkins J."/>
        </authorList>
    </citation>
    <scope>NUCLEOTIDE SEQUENCE [LARGE SCALE GENOMIC DNA]</scope>
    <source>
        <strain evidence="2 3">B1D3A</strain>
    </source>
</reference>
<evidence type="ECO:0000313" key="2">
    <source>
        <dbReference type="EMBL" id="MBB5986239.1"/>
    </source>
</evidence>
<dbReference type="Proteomes" id="UP001138540">
    <property type="component" value="Unassembled WGS sequence"/>
</dbReference>
<feature type="domain" description="TPM" evidence="1">
    <location>
        <begin position="29"/>
        <end position="152"/>
    </location>
</feature>
<gene>
    <name evidence="2" type="ORF">HNP60_002213</name>
</gene>
<comment type="caution">
    <text evidence="2">The sequence shown here is derived from an EMBL/GenBank/DDBJ whole genome shotgun (WGS) entry which is preliminary data.</text>
</comment>
<dbReference type="EMBL" id="JACHKA010000001">
    <property type="protein sequence ID" value="MBB5986239.1"/>
    <property type="molecule type" value="Genomic_DNA"/>
</dbReference>
<dbReference type="PANTHER" id="PTHR30373">
    <property type="entry name" value="UPF0603 PROTEIN YGCG"/>
    <property type="match status" value="1"/>
</dbReference>
<accession>A0ABR6NG30</accession>